<proteinExistence type="predicted"/>
<accession>A0A2U8W506</accession>
<evidence type="ECO:0000313" key="2">
    <source>
        <dbReference type="EMBL" id="AWN40711.1"/>
    </source>
</evidence>
<dbReference type="RefSeq" id="WP_109889093.1">
    <property type="nucleotide sequence ID" value="NZ_CP029550.1"/>
</dbReference>
<keyword evidence="1" id="KW-1133">Transmembrane helix</keyword>
<feature type="transmembrane region" description="Helical" evidence="1">
    <location>
        <begin position="79"/>
        <end position="99"/>
    </location>
</feature>
<name>A0A2U8W506_9HYPH</name>
<dbReference type="KEGG" id="mets:DK389_09450"/>
<dbReference type="AlphaFoldDB" id="A0A2U8W506"/>
<dbReference type="OrthoDB" id="7997969at2"/>
<keyword evidence="1" id="KW-0472">Membrane</keyword>
<gene>
    <name evidence="2" type="ORF">DK389_09450</name>
</gene>
<dbReference type="Proteomes" id="UP000245926">
    <property type="component" value="Chromosome"/>
</dbReference>
<evidence type="ECO:0000256" key="1">
    <source>
        <dbReference type="SAM" id="Phobius"/>
    </source>
</evidence>
<organism evidence="2 3">
    <name type="scientific">Methylobacterium durans</name>
    <dbReference type="NCBI Taxonomy" id="2202825"/>
    <lineage>
        <taxon>Bacteria</taxon>
        <taxon>Pseudomonadati</taxon>
        <taxon>Pseudomonadota</taxon>
        <taxon>Alphaproteobacteria</taxon>
        <taxon>Hyphomicrobiales</taxon>
        <taxon>Methylobacteriaceae</taxon>
        <taxon>Methylobacterium</taxon>
    </lineage>
</organism>
<keyword evidence="1" id="KW-0812">Transmembrane</keyword>
<dbReference type="Pfam" id="PF07332">
    <property type="entry name" value="Phage_holin_3_6"/>
    <property type="match status" value="1"/>
</dbReference>
<evidence type="ECO:0008006" key="4">
    <source>
        <dbReference type="Google" id="ProtNLM"/>
    </source>
</evidence>
<feature type="transmembrane region" description="Helical" evidence="1">
    <location>
        <begin position="42"/>
        <end position="67"/>
    </location>
</feature>
<dbReference type="EMBL" id="CP029550">
    <property type="protein sequence ID" value="AWN40711.1"/>
    <property type="molecule type" value="Genomic_DNA"/>
</dbReference>
<keyword evidence="3" id="KW-1185">Reference proteome</keyword>
<protein>
    <recommendedName>
        <fullName evidence="4">Phage holin family protein</fullName>
    </recommendedName>
</protein>
<evidence type="ECO:0000313" key="3">
    <source>
        <dbReference type="Proteomes" id="UP000245926"/>
    </source>
</evidence>
<dbReference type="InterPro" id="IPR009937">
    <property type="entry name" value="Phage_holin_3_6"/>
</dbReference>
<reference evidence="3" key="1">
    <citation type="submission" date="2018-05" db="EMBL/GenBank/DDBJ databases">
        <title>Complete Genome Sequence of Methylobacterium sp. 17SD2-17.</title>
        <authorList>
            <person name="Srinivasan S."/>
        </authorList>
    </citation>
    <scope>NUCLEOTIDE SEQUENCE [LARGE SCALE GENOMIC DNA]</scope>
    <source>
        <strain evidence="3">17SD2-17</strain>
    </source>
</reference>
<sequence>MTEARLKSIPALVGDAIRETQELVSKEITLFRAEMGEGVEKFGLGLALFIAAGVFALTGVLVLILALVKGLAVLLSSDALAALIVGGAFALIAIGIALWGRSKASISGLEAIRTERQVHEDTRIITERMGE</sequence>